<keyword evidence="1" id="KW-0328">Glycosyltransferase</keyword>
<evidence type="ECO:0000259" key="5">
    <source>
        <dbReference type="Pfam" id="PF13439"/>
    </source>
</evidence>
<evidence type="ECO:0000256" key="3">
    <source>
        <dbReference type="SAM" id="MobiDB-lite"/>
    </source>
</evidence>
<dbReference type="Gene3D" id="3.40.50.2000">
    <property type="entry name" value="Glycogen Phosphorylase B"/>
    <property type="match status" value="2"/>
</dbReference>
<keyword evidence="2" id="KW-0808">Transferase</keyword>
<organism evidence="6 7">
    <name type="scientific">Micromonospora inositola</name>
    <dbReference type="NCBI Taxonomy" id="47865"/>
    <lineage>
        <taxon>Bacteria</taxon>
        <taxon>Bacillati</taxon>
        <taxon>Actinomycetota</taxon>
        <taxon>Actinomycetes</taxon>
        <taxon>Micromonosporales</taxon>
        <taxon>Micromonosporaceae</taxon>
        <taxon>Micromonospora</taxon>
    </lineage>
</organism>
<dbReference type="GO" id="GO:0016758">
    <property type="term" value="F:hexosyltransferase activity"/>
    <property type="evidence" value="ECO:0007669"/>
    <property type="project" value="TreeGrafter"/>
</dbReference>
<dbReference type="GO" id="GO:1901137">
    <property type="term" value="P:carbohydrate derivative biosynthetic process"/>
    <property type="evidence" value="ECO:0007669"/>
    <property type="project" value="UniProtKB-ARBA"/>
</dbReference>
<dbReference type="Pfam" id="PF13439">
    <property type="entry name" value="Glyco_transf_4"/>
    <property type="match status" value="1"/>
</dbReference>
<evidence type="ECO:0000259" key="4">
    <source>
        <dbReference type="Pfam" id="PF00534"/>
    </source>
</evidence>
<evidence type="ECO:0000313" key="6">
    <source>
        <dbReference type="EMBL" id="SCG74239.1"/>
    </source>
</evidence>
<dbReference type="OrthoDB" id="6286688at2"/>
<keyword evidence="7" id="KW-1185">Reference proteome</keyword>
<evidence type="ECO:0000256" key="2">
    <source>
        <dbReference type="ARBA" id="ARBA00022679"/>
    </source>
</evidence>
<feature type="domain" description="Glycosyltransferase subfamily 4-like N-terminal" evidence="5">
    <location>
        <begin position="56"/>
        <end position="235"/>
    </location>
</feature>
<protein>
    <submittedName>
        <fullName evidence="6">(1-&gt;4)-alpha-D-glucan synthase (UDP-glucose)</fullName>
    </submittedName>
</protein>
<accession>A0A1C5JVH3</accession>
<dbReference type="Pfam" id="PF00534">
    <property type="entry name" value="Glycos_transf_1"/>
    <property type="match status" value="1"/>
</dbReference>
<proteinExistence type="predicted"/>
<sequence length="468" mass="49783">MTTLRVGEQPATATDRTHRPTLTSRPQLPQQSPGPGVPPRTRRILMLSWEYPPVLVGGLGRHVHALSVALAAVGHEVTVVTRHADSAPLEEYADGVRIVRAAEDPVTFPLATGSLLAWTMAFNHTLTRAALRAAESGSYDVIHAHDWLVAHTAMTLREHLDVPLVSTIHATEAGRHQGWLPEEMNRTIHGVEQWLAAESGRVIVCSGYMRDEVTALFGVPPARVDVVPNGVEPQRWRAPAAAVAAARARFAGDGPLVTFAGRLVYEKGVQHLLAGLPRLRERHPGLRAVIVGDGPYKPALEAEVHRLGLAGAVSMPGFLGGTDLPAVMAASDCFAVPSIYEPFGMVALEGAAAGAPLAVARTGGLAEIVEPGVTGMTFAPQDPDGLSEAVHALLSDRERARALARRARTMVHEQYGWSAIAARTATTYAAAIAKDPQFTADRAEQRMTLGPVLPPLPEGNLLAAAGLR</sequence>
<dbReference type="CDD" id="cd03801">
    <property type="entry name" value="GT4_PimA-like"/>
    <property type="match status" value="1"/>
</dbReference>
<feature type="compositionally biased region" description="Polar residues" evidence="3">
    <location>
        <begin position="20"/>
        <end position="33"/>
    </location>
</feature>
<dbReference type="InterPro" id="IPR001296">
    <property type="entry name" value="Glyco_trans_1"/>
</dbReference>
<feature type="domain" description="Glycosyl transferase family 1" evidence="4">
    <location>
        <begin position="250"/>
        <end position="409"/>
    </location>
</feature>
<dbReference type="Proteomes" id="UP000198221">
    <property type="component" value="Chromosome I"/>
</dbReference>
<name>A0A1C5JVH3_9ACTN</name>
<dbReference type="EMBL" id="LT607754">
    <property type="protein sequence ID" value="SCG74239.1"/>
    <property type="molecule type" value="Genomic_DNA"/>
</dbReference>
<dbReference type="RefSeq" id="WP_089014840.1">
    <property type="nucleotide sequence ID" value="NZ_LT607754.1"/>
</dbReference>
<dbReference type="SUPFAM" id="SSF53756">
    <property type="entry name" value="UDP-Glycosyltransferase/glycogen phosphorylase"/>
    <property type="match status" value="1"/>
</dbReference>
<dbReference type="PANTHER" id="PTHR45947">
    <property type="entry name" value="SULFOQUINOVOSYL TRANSFERASE SQD2"/>
    <property type="match status" value="1"/>
</dbReference>
<reference evidence="7" key="1">
    <citation type="submission" date="2016-06" db="EMBL/GenBank/DDBJ databases">
        <authorList>
            <person name="Varghese N."/>
            <person name="Submissions Spin"/>
        </authorList>
    </citation>
    <scope>NUCLEOTIDE SEQUENCE [LARGE SCALE GENOMIC DNA]</scope>
    <source>
        <strain evidence="7">DSM 43819</strain>
    </source>
</reference>
<dbReference type="AlphaFoldDB" id="A0A1C5JVH3"/>
<feature type="region of interest" description="Disordered" evidence="3">
    <location>
        <begin position="1"/>
        <end position="39"/>
    </location>
</feature>
<dbReference type="PANTHER" id="PTHR45947:SF3">
    <property type="entry name" value="SULFOQUINOVOSYL TRANSFERASE SQD2"/>
    <property type="match status" value="1"/>
</dbReference>
<evidence type="ECO:0000313" key="7">
    <source>
        <dbReference type="Proteomes" id="UP000198221"/>
    </source>
</evidence>
<dbReference type="InterPro" id="IPR028098">
    <property type="entry name" value="Glyco_trans_4-like_N"/>
</dbReference>
<evidence type="ECO:0000256" key="1">
    <source>
        <dbReference type="ARBA" id="ARBA00022676"/>
    </source>
</evidence>
<gene>
    <name evidence="6" type="ORF">GA0070613_5489</name>
</gene>
<dbReference type="InterPro" id="IPR050194">
    <property type="entry name" value="Glycosyltransferase_grp1"/>
</dbReference>